<keyword evidence="4" id="KW-0274">FAD</keyword>
<reference evidence="7 8" key="1">
    <citation type="journal article" date="2022" name="Microbiol. Resour. Announc.">
        <title>Complete Genome Sequence of the Hyperthermophilic and Acidophilic Archaeon Saccharolobus caldissimus Strain HS-3T.</title>
        <authorList>
            <person name="Sakai H.D."/>
            <person name="Kurosawa N."/>
        </authorList>
    </citation>
    <scope>NUCLEOTIDE SEQUENCE [LARGE SCALE GENOMIC DNA]</scope>
    <source>
        <strain evidence="7 8">JCM32116</strain>
    </source>
</reference>
<evidence type="ECO:0000259" key="6">
    <source>
        <dbReference type="Pfam" id="PF01266"/>
    </source>
</evidence>
<keyword evidence="5" id="KW-0560">Oxidoreductase</keyword>
<accession>A0AAQ4CSG2</accession>
<keyword evidence="8" id="KW-1185">Reference proteome</keyword>
<dbReference type="Proteomes" id="UP001319921">
    <property type="component" value="Chromosome"/>
</dbReference>
<comment type="similarity">
    <text evidence="2">Belongs to the FAD-dependent glycerol-3-phosphate dehydrogenase family.</text>
</comment>
<evidence type="ECO:0000256" key="5">
    <source>
        <dbReference type="ARBA" id="ARBA00023002"/>
    </source>
</evidence>
<evidence type="ECO:0000256" key="1">
    <source>
        <dbReference type="ARBA" id="ARBA00001974"/>
    </source>
</evidence>
<evidence type="ECO:0000313" key="8">
    <source>
        <dbReference type="Proteomes" id="UP001319921"/>
    </source>
</evidence>
<dbReference type="Gene3D" id="3.50.50.60">
    <property type="entry name" value="FAD/NAD(P)-binding domain"/>
    <property type="match status" value="1"/>
</dbReference>
<dbReference type="Gene3D" id="3.30.9.10">
    <property type="entry name" value="D-Amino Acid Oxidase, subunit A, domain 2"/>
    <property type="match status" value="1"/>
</dbReference>
<gene>
    <name evidence="7" type="ORF">SACC_17600</name>
</gene>
<dbReference type="GO" id="GO:0004368">
    <property type="term" value="F:glycerol-3-phosphate dehydrogenase (quinone) activity"/>
    <property type="evidence" value="ECO:0007669"/>
    <property type="project" value="InterPro"/>
</dbReference>
<organism evidence="7 8">
    <name type="scientific">Saccharolobus caldissimus</name>
    <dbReference type="NCBI Taxonomy" id="1702097"/>
    <lineage>
        <taxon>Archaea</taxon>
        <taxon>Thermoproteota</taxon>
        <taxon>Thermoprotei</taxon>
        <taxon>Sulfolobales</taxon>
        <taxon>Sulfolobaceae</taxon>
        <taxon>Saccharolobus</taxon>
    </lineage>
</organism>
<dbReference type="SUPFAM" id="SSF54373">
    <property type="entry name" value="FAD-linked reductases, C-terminal domain"/>
    <property type="match status" value="1"/>
</dbReference>
<dbReference type="AlphaFoldDB" id="A0AAQ4CSG2"/>
<feature type="domain" description="FAD dependent oxidoreductase" evidence="6">
    <location>
        <begin position="7"/>
        <end position="359"/>
    </location>
</feature>
<dbReference type="SUPFAM" id="SSF51905">
    <property type="entry name" value="FAD/NAD(P)-binding domain"/>
    <property type="match status" value="1"/>
</dbReference>
<dbReference type="PANTHER" id="PTHR11985">
    <property type="entry name" value="GLYCEROL-3-PHOSPHATE DEHYDROGENASE"/>
    <property type="match status" value="1"/>
</dbReference>
<proteinExistence type="inferred from homology"/>
<dbReference type="PRINTS" id="PR01001">
    <property type="entry name" value="FADG3PDH"/>
</dbReference>
<dbReference type="Pfam" id="PF01266">
    <property type="entry name" value="DAO"/>
    <property type="match status" value="1"/>
</dbReference>
<protein>
    <recommendedName>
        <fullName evidence="6">FAD dependent oxidoreductase domain-containing protein</fullName>
    </recommendedName>
</protein>
<keyword evidence="3" id="KW-0285">Flavoprotein</keyword>
<dbReference type="GO" id="GO:0006072">
    <property type="term" value="P:glycerol-3-phosphate metabolic process"/>
    <property type="evidence" value="ECO:0007669"/>
    <property type="project" value="InterPro"/>
</dbReference>
<dbReference type="KEGG" id="scas:SACC_17600"/>
<dbReference type="InterPro" id="IPR006076">
    <property type="entry name" value="FAD-dep_OxRdtase"/>
</dbReference>
<dbReference type="GeneID" id="68866489"/>
<dbReference type="InterPro" id="IPR036188">
    <property type="entry name" value="FAD/NAD-bd_sf"/>
</dbReference>
<dbReference type="InterPro" id="IPR000447">
    <property type="entry name" value="G3P_DH_FAD-dep"/>
</dbReference>
<dbReference type="PANTHER" id="PTHR11985:SF15">
    <property type="entry name" value="GLYCEROL-3-PHOSPHATE DEHYDROGENASE, MITOCHONDRIAL"/>
    <property type="match status" value="1"/>
</dbReference>
<dbReference type="RefSeq" id="WP_229569116.1">
    <property type="nucleotide sequence ID" value="NZ_AP025226.1"/>
</dbReference>
<evidence type="ECO:0000256" key="3">
    <source>
        <dbReference type="ARBA" id="ARBA00022630"/>
    </source>
</evidence>
<evidence type="ECO:0000256" key="2">
    <source>
        <dbReference type="ARBA" id="ARBA00007330"/>
    </source>
</evidence>
<dbReference type="EMBL" id="AP025226">
    <property type="protein sequence ID" value="BDB98743.1"/>
    <property type="molecule type" value="Genomic_DNA"/>
</dbReference>
<name>A0AAQ4CSG2_9CREN</name>
<comment type="cofactor">
    <cofactor evidence="1">
        <name>FAD</name>
        <dbReference type="ChEBI" id="CHEBI:57692"/>
    </cofactor>
</comment>
<sequence>MKMRTTVVVIGGGANGLFTTLDLALRGINVTLIEKGDIGSGTSGKFHGLLHSGARYAVTDPEAAKECIQENKIISRIAPHAVKDTGGLFLGIMKSDLEFYERFISSLDKIGIEHRTLSPEEVIGMEPYVNRNVKIGIWVPDKVVLGYDLLASVAITASLNGARIMTYNEVIDFIRDNKSVKGVRVVDKISNQIIDIEADLIVNAAGPWAFKIIKMAGLKEIPILPTAGIMVVFGNKFNNMVLNRLRPPSDGDIIVPYFDSSILGTTATIIEDPDNFQISEEDVNMLINEGAYMIPKLKEMKPIRAYASVRPLMKTAESGREATRDFTIIDHEKEGLEGLISIIGGKFTTSRLVGEKVSDMISDKLGIKSESKTSKIKLISPSDLEIERYFDELKLPKVLLKNVLERRGTLDEERYSTSLYILLSLIARGR</sequence>
<evidence type="ECO:0000256" key="4">
    <source>
        <dbReference type="ARBA" id="ARBA00022827"/>
    </source>
</evidence>
<evidence type="ECO:0000313" key="7">
    <source>
        <dbReference type="EMBL" id="BDB98743.1"/>
    </source>
</evidence>